<evidence type="ECO:0000313" key="1">
    <source>
        <dbReference type="EMBL" id="CAJ0809397.1"/>
    </source>
</evidence>
<proteinExistence type="predicted"/>
<reference evidence="1 2" key="1">
    <citation type="submission" date="2023-07" db="EMBL/GenBank/DDBJ databases">
        <authorList>
            <person name="Peeters C."/>
        </authorList>
    </citation>
    <scope>NUCLEOTIDE SEQUENCE [LARGE SCALE GENOMIC DNA]</scope>
    <source>
        <strain evidence="1 2">LMG 19083</strain>
    </source>
</reference>
<dbReference type="Proteomes" id="UP001189813">
    <property type="component" value="Unassembled WGS sequence"/>
</dbReference>
<protein>
    <submittedName>
        <fullName evidence="1">Uncharacterized protein</fullName>
    </submittedName>
</protein>
<name>A0ABN9JHH2_9RALS</name>
<dbReference type="RefSeq" id="WP_316669590.1">
    <property type="nucleotide sequence ID" value="NZ_CATZBU010000027.1"/>
</dbReference>
<comment type="caution">
    <text evidence="1">The sequence shown here is derived from an EMBL/GenBank/DDBJ whole genome shotgun (WGS) entry which is preliminary data.</text>
</comment>
<sequence>MRALRNVFIIGCLFVGHLSHAFGQQILVEDMAADENTALANLQRDSIGQTAHADAESQIATLTSPPLGGFASVAIKNGLPLATALACVAAGSVLNVQANAIANGVTSLAACMVAYLGAQASLAALNSTMLEGKQAAITAQRDVAAAKIGSATTVTQAVQSGDAAILNQADQSSLSGDYLRESLNRDQWGRNLKWALVGWAVGQLTPIVLGNF</sequence>
<accession>A0ABN9JHH2</accession>
<evidence type="ECO:0000313" key="2">
    <source>
        <dbReference type="Proteomes" id="UP001189813"/>
    </source>
</evidence>
<organism evidence="1 2">
    <name type="scientific">Ralstonia psammae</name>
    <dbReference type="NCBI Taxonomy" id="3058598"/>
    <lineage>
        <taxon>Bacteria</taxon>
        <taxon>Pseudomonadati</taxon>
        <taxon>Pseudomonadota</taxon>
        <taxon>Betaproteobacteria</taxon>
        <taxon>Burkholderiales</taxon>
        <taxon>Burkholderiaceae</taxon>
        <taxon>Ralstonia</taxon>
    </lineage>
</organism>
<gene>
    <name evidence="1" type="ORF">LMG19083_04923</name>
</gene>
<dbReference type="EMBL" id="CATZBU010000027">
    <property type="protein sequence ID" value="CAJ0809397.1"/>
    <property type="molecule type" value="Genomic_DNA"/>
</dbReference>
<keyword evidence="2" id="KW-1185">Reference proteome</keyword>